<sequence>MAAVAKIAIVILLIYLIESSYAASVDQDAGEENKPNNVNTKATQSGDLIEFIEKIKTKIRETTSKFPSVDQDATREDKPNDDDTKAAGSFDFLGFIKKMETKIKEVTSKFSSKTK</sequence>
<comment type="caution">
    <text evidence="3">The sequence shown here is derived from an EMBL/GenBank/DDBJ whole genome shotgun (WGS) entry which is preliminary data.</text>
</comment>
<feature type="region of interest" description="Disordered" evidence="1">
    <location>
        <begin position="65"/>
        <end position="87"/>
    </location>
</feature>
<dbReference type="Proteomes" id="UP000691718">
    <property type="component" value="Unassembled WGS sequence"/>
</dbReference>
<accession>A0A8S3Y4E0</accession>
<evidence type="ECO:0000256" key="2">
    <source>
        <dbReference type="SAM" id="SignalP"/>
    </source>
</evidence>
<feature type="signal peptide" evidence="2">
    <location>
        <begin position="1"/>
        <end position="22"/>
    </location>
</feature>
<dbReference type="AlphaFoldDB" id="A0A8S3Y4E0"/>
<proteinExistence type="predicted"/>
<evidence type="ECO:0000313" key="4">
    <source>
        <dbReference type="Proteomes" id="UP000691718"/>
    </source>
</evidence>
<evidence type="ECO:0000313" key="3">
    <source>
        <dbReference type="EMBL" id="CAG5048985.1"/>
    </source>
</evidence>
<organism evidence="3 4">
    <name type="scientific">Parnassius apollo</name>
    <name type="common">Apollo butterfly</name>
    <name type="synonym">Papilio apollo</name>
    <dbReference type="NCBI Taxonomy" id="110799"/>
    <lineage>
        <taxon>Eukaryota</taxon>
        <taxon>Metazoa</taxon>
        <taxon>Ecdysozoa</taxon>
        <taxon>Arthropoda</taxon>
        <taxon>Hexapoda</taxon>
        <taxon>Insecta</taxon>
        <taxon>Pterygota</taxon>
        <taxon>Neoptera</taxon>
        <taxon>Endopterygota</taxon>
        <taxon>Lepidoptera</taxon>
        <taxon>Glossata</taxon>
        <taxon>Ditrysia</taxon>
        <taxon>Papilionoidea</taxon>
        <taxon>Papilionidae</taxon>
        <taxon>Parnassiinae</taxon>
        <taxon>Parnassini</taxon>
        <taxon>Parnassius</taxon>
        <taxon>Parnassius</taxon>
    </lineage>
</organism>
<name>A0A8S3Y4E0_PARAO</name>
<keyword evidence="2" id="KW-0732">Signal</keyword>
<protein>
    <submittedName>
        <fullName evidence="3">(apollo) hypothetical protein</fullName>
    </submittedName>
</protein>
<feature type="compositionally biased region" description="Basic and acidic residues" evidence="1">
    <location>
        <begin position="72"/>
        <end position="85"/>
    </location>
</feature>
<keyword evidence="4" id="KW-1185">Reference proteome</keyword>
<dbReference type="EMBL" id="CAJQZP010001468">
    <property type="protein sequence ID" value="CAG5048985.1"/>
    <property type="molecule type" value="Genomic_DNA"/>
</dbReference>
<feature type="chain" id="PRO_5035772126" evidence="2">
    <location>
        <begin position="23"/>
        <end position="115"/>
    </location>
</feature>
<reference evidence="3" key="1">
    <citation type="submission" date="2021-04" db="EMBL/GenBank/DDBJ databases">
        <authorList>
            <person name="Tunstrom K."/>
        </authorList>
    </citation>
    <scope>NUCLEOTIDE SEQUENCE</scope>
</reference>
<evidence type="ECO:0000256" key="1">
    <source>
        <dbReference type="SAM" id="MobiDB-lite"/>
    </source>
</evidence>
<gene>
    <name evidence="3" type="ORF">PAPOLLO_LOCUS24352</name>
</gene>